<feature type="transmembrane region" description="Helical" evidence="2">
    <location>
        <begin position="204"/>
        <end position="224"/>
    </location>
</feature>
<name>A0AA36I0Z2_9DINO</name>
<sequence length="593" mass="67476">MAFFAKARDLHRAVPADRWCITRSELADFAQEVRRRWRSNQIPCDEPNPLHWDPNHGPNLHAVNSYVVKPMTLKAGGASYALMKHPDGLECEVFVSHSWHGGIFHLQRGVHVAWPQLYQRRNLYCCLLSNPQNLDLDEFIGGHLFESAFALALLKASHLLVVPNPSTGVYSRLWCVYEAYLGAKWNKIYLLPVVPDRTETFKYWFREVGVVMFCGLLAGIPVWWSLSFFVGRSSGTGLYSWLELIYRVLCLLALLLVVPCWHHSWSLDMMRALTFIGCIFFLMDVEWSIAASQGHSLGVSVSFFAHYGWLSNLTITNAAVTVLLVLLKGEKARFEEQKEMMQFHSLHDAHCSKFEDEQRIRQAIAGAEDEVETVIGILLTAGAYTDNLRRLWDNGLNIERAGMTDVMTGVSFSMLAWSITALDLLSDVHVGHLAHHRYFALLCLLYTVSVGVIPLSVWRLEKRGPDTAVFALQTWGLWGMFCLHVPILLCYLQGYDEVQGDPLLEFFRRSALATMDTETWSEFARFPIHISRTIFAARSLCMIFAWASVGIRVDRWTRLRIWLSGSAGCRDSEGNVSSEQDSEDERSSLQERD</sequence>
<keyword evidence="2" id="KW-1133">Transmembrane helix</keyword>
<evidence type="ECO:0000313" key="4">
    <source>
        <dbReference type="Proteomes" id="UP001178507"/>
    </source>
</evidence>
<gene>
    <name evidence="3" type="ORF">EVOR1521_LOCUS7383</name>
</gene>
<feature type="region of interest" description="Disordered" evidence="1">
    <location>
        <begin position="568"/>
        <end position="593"/>
    </location>
</feature>
<feature type="transmembrane region" description="Helical" evidence="2">
    <location>
        <begin position="244"/>
        <end position="261"/>
    </location>
</feature>
<dbReference type="Proteomes" id="UP001178507">
    <property type="component" value="Unassembled WGS sequence"/>
</dbReference>
<feature type="transmembrane region" description="Helical" evidence="2">
    <location>
        <begin position="438"/>
        <end position="458"/>
    </location>
</feature>
<evidence type="ECO:0000256" key="2">
    <source>
        <dbReference type="SAM" id="Phobius"/>
    </source>
</evidence>
<accession>A0AA36I0Z2</accession>
<evidence type="ECO:0008006" key="5">
    <source>
        <dbReference type="Google" id="ProtNLM"/>
    </source>
</evidence>
<comment type="caution">
    <text evidence="3">The sequence shown here is derived from an EMBL/GenBank/DDBJ whole genome shotgun (WGS) entry which is preliminary data.</text>
</comment>
<evidence type="ECO:0000313" key="3">
    <source>
        <dbReference type="EMBL" id="CAJ1379016.1"/>
    </source>
</evidence>
<protein>
    <recommendedName>
        <fullName evidence="5">Transmembrane protein</fullName>
    </recommendedName>
</protein>
<reference evidence="3" key="1">
    <citation type="submission" date="2023-08" db="EMBL/GenBank/DDBJ databases">
        <authorList>
            <person name="Chen Y."/>
            <person name="Shah S."/>
            <person name="Dougan E. K."/>
            <person name="Thang M."/>
            <person name="Chan C."/>
        </authorList>
    </citation>
    <scope>NUCLEOTIDE SEQUENCE</scope>
</reference>
<keyword evidence="2" id="KW-0812">Transmembrane</keyword>
<keyword evidence="2" id="KW-0472">Membrane</keyword>
<proteinExistence type="predicted"/>
<keyword evidence="4" id="KW-1185">Reference proteome</keyword>
<organism evidence="3 4">
    <name type="scientific">Effrenium voratum</name>
    <dbReference type="NCBI Taxonomy" id="2562239"/>
    <lineage>
        <taxon>Eukaryota</taxon>
        <taxon>Sar</taxon>
        <taxon>Alveolata</taxon>
        <taxon>Dinophyceae</taxon>
        <taxon>Suessiales</taxon>
        <taxon>Symbiodiniaceae</taxon>
        <taxon>Effrenium</taxon>
    </lineage>
</organism>
<feature type="transmembrane region" description="Helical" evidence="2">
    <location>
        <begin position="470"/>
        <end position="494"/>
    </location>
</feature>
<feature type="transmembrane region" description="Helical" evidence="2">
    <location>
        <begin position="304"/>
        <end position="327"/>
    </location>
</feature>
<evidence type="ECO:0000256" key="1">
    <source>
        <dbReference type="SAM" id="MobiDB-lite"/>
    </source>
</evidence>
<feature type="transmembrane region" description="Helical" evidence="2">
    <location>
        <begin position="273"/>
        <end position="292"/>
    </location>
</feature>
<dbReference type="EMBL" id="CAUJNA010000589">
    <property type="protein sequence ID" value="CAJ1379016.1"/>
    <property type="molecule type" value="Genomic_DNA"/>
</dbReference>
<dbReference type="AlphaFoldDB" id="A0AA36I0Z2"/>